<evidence type="ECO:0000313" key="4">
    <source>
        <dbReference type="Proteomes" id="UP000256964"/>
    </source>
</evidence>
<feature type="region of interest" description="Disordered" evidence="1">
    <location>
        <begin position="79"/>
        <end position="113"/>
    </location>
</feature>
<evidence type="ECO:0000256" key="2">
    <source>
        <dbReference type="SAM" id="Phobius"/>
    </source>
</evidence>
<feature type="transmembrane region" description="Helical" evidence="2">
    <location>
        <begin position="6"/>
        <end position="25"/>
    </location>
</feature>
<reference evidence="3 4" key="1">
    <citation type="journal article" date="2018" name="Biotechnol. Biofuels">
        <title>Integrative visual omics of the white-rot fungus Polyporus brumalis exposes the biotechnological potential of its oxidative enzymes for delignifying raw plant biomass.</title>
        <authorList>
            <person name="Miyauchi S."/>
            <person name="Rancon A."/>
            <person name="Drula E."/>
            <person name="Hage H."/>
            <person name="Chaduli D."/>
            <person name="Favel A."/>
            <person name="Grisel S."/>
            <person name="Henrissat B."/>
            <person name="Herpoel-Gimbert I."/>
            <person name="Ruiz-Duenas F.J."/>
            <person name="Chevret D."/>
            <person name="Hainaut M."/>
            <person name="Lin J."/>
            <person name="Wang M."/>
            <person name="Pangilinan J."/>
            <person name="Lipzen A."/>
            <person name="Lesage-Meessen L."/>
            <person name="Navarro D."/>
            <person name="Riley R."/>
            <person name="Grigoriev I.V."/>
            <person name="Zhou S."/>
            <person name="Raouche S."/>
            <person name="Rosso M.N."/>
        </authorList>
    </citation>
    <scope>NUCLEOTIDE SEQUENCE [LARGE SCALE GENOMIC DNA]</scope>
    <source>
        <strain evidence="3 4">BRFM 1820</strain>
    </source>
</reference>
<keyword evidence="2" id="KW-0812">Transmembrane</keyword>
<gene>
    <name evidence="3" type="ORF">OH76DRAFT_1402246</name>
</gene>
<proteinExistence type="predicted"/>
<sequence length="113" mass="12092">MATWLDYVSLVVTLAIFVGVGYLIVNARKAFSGAVESTKDSLKSKGVNVSSHGLSVKTDKRLDREQYLDATQRGFIKAFNASSGGNKDPDVAPGDVQKKGRHGLGRKAHAGEE</sequence>
<organism evidence="3 4">
    <name type="scientific">Lentinus brumalis</name>
    <dbReference type="NCBI Taxonomy" id="2498619"/>
    <lineage>
        <taxon>Eukaryota</taxon>
        <taxon>Fungi</taxon>
        <taxon>Dikarya</taxon>
        <taxon>Basidiomycota</taxon>
        <taxon>Agaricomycotina</taxon>
        <taxon>Agaricomycetes</taxon>
        <taxon>Polyporales</taxon>
        <taxon>Polyporaceae</taxon>
        <taxon>Lentinus</taxon>
    </lineage>
</organism>
<evidence type="ECO:0000313" key="3">
    <source>
        <dbReference type="EMBL" id="RDX50636.1"/>
    </source>
</evidence>
<accession>A0A371DDP3</accession>
<dbReference type="OrthoDB" id="2505950at2759"/>
<name>A0A371DDP3_9APHY</name>
<feature type="compositionally biased region" description="Basic residues" evidence="1">
    <location>
        <begin position="99"/>
        <end position="113"/>
    </location>
</feature>
<keyword evidence="2" id="KW-0472">Membrane</keyword>
<keyword evidence="4" id="KW-1185">Reference proteome</keyword>
<dbReference type="AlphaFoldDB" id="A0A371DDP3"/>
<protein>
    <submittedName>
        <fullName evidence="3">Uncharacterized protein</fullName>
    </submittedName>
</protein>
<dbReference type="EMBL" id="KZ857398">
    <property type="protein sequence ID" value="RDX50636.1"/>
    <property type="molecule type" value="Genomic_DNA"/>
</dbReference>
<evidence type="ECO:0000256" key="1">
    <source>
        <dbReference type="SAM" id="MobiDB-lite"/>
    </source>
</evidence>
<keyword evidence="2" id="KW-1133">Transmembrane helix</keyword>
<dbReference type="Proteomes" id="UP000256964">
    <property type="component" value="Unassembled WGS sequence"/>
</dbReference>